<protein>
    <recommendedName>
        <fullName evidence="5">DUF58 domain-containing protein</fullName>
    </recommendedName>
</protein>
<keyword evidence="4" id="KW-1185">Reference proteome</keyword>
<dbReference type="PANTHER" id="PTHR34351">
    <property type="entry name" value="SLR1927 PROTEIN-RELATED"/>
    <property type="match status" value="1"/>
</dbReference>
<evidence type="ECO:0000256" key="1">
    <source>
        <dbReference type="SAM" id="MobiDB-lite"/>
    </source>
</evidence>
<proteinExistence type="predicted"/>
<evidence type="ECO:0000313" key="4">
    <source>
        <dbReference type="Proteomes" id="UP000320225"/>
    </source>
</evidence>
<dbReference type="Proteomes" id="UP000320225">
    <property type="component" value="Unassembled WGS sequence"/>
</dbReference>
<dbReference type="EMBL" id="VJND01000022">
    <property type="protein sequence ID" value="TSE22686.1"/>
    <property type="molecule type" value="Genomic_DNA"/>
</dbReference>
<feature type="compositionally biased region" description="Pro residues" evidence="1">
    <location>
        <begin position="198"/>
        <end position="208"/>
    </location>
</feature>
<keyword evidence="2" id="KW-0812">Transmembrane</keyword>
<gene>
    <name evidence="3" type="ORF">Tsedi_02343</name>
</gene>
<feature type="transmembrane region" description="Helical" evidence="2">
    <location>
        <begin position="43"/>
        <end position="66"/>
    </location>
</feature>
<organism evidence="3 4">
    <name type="scientific">Tepidimonas sediminis</name>
    <dbReference type="NCBI Taxonomy" id="2588941"/>
    <lineage>
        <taxon>Bacteria</taxon>
        <taxon>Pseudomonadati</taxon>
        <taxon>Pseudomonadota</taxon>
        <taxon>Betaproteobacteria</taxon>
        <taxon>Burkholderiales</taxon>
        <taxon>Tepidimonas</taxon>
    </lineage>
</organism>
<evidence type="ECO:0000256" key="2">
    <source>
        <dbReference type="SAM" id="Phobius"/>
    </source>
</evidence>
<feature type="region of interest" description="Disordered" evidence="1">
    <location>
        <begin position="198"/>
        <end position="235"/>
    </location>
</feature>
<keyword evidence="2" id="KW-0472">Membrane</keyword>
<accession>A0A554WGI0</accession>
<evidence type="ECO:0008006" key="5">
    <source>
        <dbReference type="Google" id="ProtNLM"/>
    </source>
</evidence>
<feature type="region of interest" description="Disordered" evidence="1">
    <location>
        <begin position="141"/>
        <end position="160"/>
    </location>
</feature>
<sequence>MTAPSTPAPEPAGPDGGMRGRLRHWWLRRLPARARHRLGHRNLYVLPTRAGWMLGLTLVLLLVGSINFQLNLGYALTFLVAGSAAAAVWAAHANLRGVELMLDTAPECWAGRRTALPVRLQPGARARWALALRAAGDGEETMLDAPAGPDSVAAVPWTPPRRGRHPAPPLRIATRYPLGVCEVWSWWRPQATLLVYPGPEPDAPPPPWAGGDGDAGGTAPPALPDAGADNDDVRPWRHGDPARRVLWKKAARQPDDDPRHWWVRAPVGDPRPPAWLDERTCGLRDPEAVRARLCAWVLAAERAGRPYGLRVGGVAVPPDLGPAQRRRCLEVLACH</sequence>
<name>A0A554WGI0_9BURK</name>
<evidence type="ECO:0000313" key="3">
    <source>
        <dbReference type="EMBL" id="TSE22686.1"/>
    </source>
</evidence>
<feature type="compositionally biased region" description="Low complexity" evidence="1">
    <location>
        <begin position="217"/>
        <end position="227"/>
    </location>
</feature>
<keyword evidence="2" id="KW-1133">Transmembrane helix</keyword>
<dbReference type="AlphaFoldDB" id="A0A554WGI0"/>
<comment type="caution">
    <text evidence="3">The sequence shown here is derived from an EMBL/GenBank/DDBJ whole genome shotgun (WGS) entry which is preliminary data.</text>
</comment>
<dbReference type="PANTHER" id="PTHR34351:SF1">
    <property type="entry name" value="SLR1927 PROTEIN"/>
    <property type="match status" value="1"/>
</dbReference>
<feature type="transmembrane region" description="Helical" evidence="2">
    <location>
        <begin position="72"/>
        <end position="91"/>
    </location>
</feature>
<dbReference type="OrthoDB" id="5298497at2"/>
<reference evidence="3 4" key="1">
    <citation type="submission" date="2019-07" db="EMBL/GenBank/DDBJ databases">
        <title>Tepidimonas sediminis YIM 72259 draft genome.</title>
        <authorList>
            <person name="Da Costa M.S."/>
            <person name="Froufe H.J.C."/>
            <person name="Egas C."/>
            <person name="Albuquerque L."/>
        </authorList>
    </citation>
    <scope>NUCLEOTIDE SEQUENCE [LARGE SCALE GENOMIC DNA]</scope>
    <source>
        <strain evidence="3 4">YIM 72259</strain>
    </source>
</reference>
<dbReference type="RefSeq" id="WP_143896853.1">
    <property type="nucleotide sequence ID" value="NZ_VJND01000022.1"/>
</dbReference>